<dbReference type="AlphaFoldDB" id="A0A162AAS7"/>
<evidence type="ECO:0000256" key="1">
    <source>
        <dbReference type="SAM" id="MobiDB-lite"/>
    </source>
</evidence>
<reference evidence="2" key="1">
    <citation type="journal article" date="2016" name="Nat. Genet.">
        <title>A high-quality carrot genome assembly provides new insights into carotenoid accumulation and asterid genome evolution.</title>
        <authorList>
            <person name="Iorizzo M."/>
            <person name="Ellison S."/>
            <person name="Senalik D."/>
            <person name="Zeng P."/>
            <person name="Satapoomin P."/>
            <person name="Huang J."/>
            <person name="Bowman M."/>
            <person name="Iovene M."/>
            <person name="Sanseverino W."/>
            <person name="Cavagnaro P."/>
            <person name="Yildiz M."/>
            <person name="Macko-Podgorni A."/>
            <person name="Moranska E."/>
            <person name="Grzebelus E."/>
            <person name="Grzebelus D."/>
            <person name="Ashrafi H."/>
            <person name="Zheng Z."/>
            <person name="Cheng S."/>
            <person name="Spooner D."/>
            <person name="Van Deynze A."/>
            <person name="Simon P."/>
        </authorList>
    </citation>
    <scope>NUCLEOTIDE SEQUENCE [LARGE SCALE GENOMIC DNA]</scope>
    <source>
        <tissue evidence="2">Leaf</tissue>
    </source>
</reference>
<dbReference type="KEGG" id="dcr:108215578"/>
<dbReference type="OMA" id="GTDHSWA"/>
<dbReference type="EMBL" id="LNRQ01000004">
    <property type="protein sequence ID" value="KZM98532.1"/>
    <property type="molecule type" value="Genomic_DNA"/>
</dbReference>
<feature type="region of interest" description="Disordered" evidence="1">
    <location>
        <begin position="26"/>
        <end position="53"/>
    </location>
</feature>
<protein>
    <submittedName>
        <fullName evidence="2">Uncharacterized protein</fullName>
    </submittedName>
</protein>
<dbReference type="PANTHER" id="PTHR37237">
    <property type="entry name" value="OS02G0567000 PROTEIN"/>
    <property type="match status" value="1"/>
</dbReference>
<name>A0A162AAS7_DAUCS</name>
<dbReference type="Gramene" id="KZM98532">
    <property type="protein sequence ID" value="KZM98532"/>
    <property type="gene ID" value="DCAR_014106"/>
</dbReference>
<accession>A0A162AAS7</accession>
<gene>
    <name evidence="2" type="ORF">DCAR_014106</name>
</gene>
<comment type="caution">
    <text evidence="2">The sequence shown here is derived from an EMBL/GenBank/DDBJ whole genome shotgun (WGS) entry which is preliminary data.</text>
</comment>
<proteinExistence type="predicted"/>
<dbReference type="OrthoDB" id="1629067at2759"/>
<dbReference type="STRING" id="79200.A0A162AAS7"/>
<feature type="compositionally biased region" description="Low complexity" evidence="1">
    <location>
        <begin position="32"/>
        <end position="44"/>
    </location>
</feature>
<dbReference type="PANTHER" id="PTHR37237:SF1">
    <property type="entry name" value="OS02G0567000 PROTEIN"/>
    <property type="match status" value="1"/>
</dbReference>
<organism evidence="2">
    <name type="scientific">Daucus carota subsp. sativus</name>
    <name type="common">Carrot</name>
    <dbReference type="NCBI Taxonomy" id="79200"/>
    <lineage>
        <taxon>Eukaryota</taxon>
        <taxon>Viridiplantae</taxon>
        <taxon>Streptophyta</taxon>
        <taxon>Embryophyta</taxon>
        <taxon>Tracheophyta</taxon>
        <taxon>Spermatophyta</taxon>
        <taxon>Magnoliopsida</taxon>
        <taxon>eudicotyledons</taxon>
        <taxon>Gunneridae</taxon>
        <taxon>Pentapetalae</taxon>
        <taxon>asterids</taxon>
        <taxon>campanulids</taxon>
        <taxon>Apiales</taxon>
        <taxon>Apiaceae</taxon>
        <taxon>Apioideae</taxon>
        <taxon>Scandiceae</taxon>
        <taxon>Daucinae</taxon>
        <taxon>Daucus</taxon>
        <taxon>Daucus sect. Daucus</taxon>
    </lineage>
</organism>
<evidence type="ECO:0000313" key="2">
    <source>
        <dbReference type="EMBL" id="KZM98532.1"/>
    </source>
</evidence>
<sequence>MMRGVGGPLLCIGDLLSDVGEESADVDEGVDSSSFSRSSSSLSSTLTPNSDLNLQSSNLPQLFQETYDQLKEALGGSDHSWTALTLKLCTALETANQLVQVTGSNVTLLSEKIQELEKIIKRGDDAVAAARTIHSDLKQKEDISDIKNP</sequence>